<keyword evidence="12" id="KW-1185">Reference proteome</keyword>
<dbReference type="PANTHER" id="PTHR46638">
    <property type="entry name" value="CORRINOID ADENOSYLTRANSFERASE"/>
    <property type="match status" value="1"/>
</dbReference>
<dbReference type="AlphaFoldDB" id="A0A6N7EX09"/>
<evidence type="ECO:0000256" key="9">
    <source>
        <dbReference type="SAM" id="MobiDB-lite"/>
    </source>
</evidence>
<sequence length="215" mass="23695">MSTNNENSIETSQPNETTGKSDKHKTKMQKLKSVVDASIAAADKEQGIIILMTGNGKGKSSSGFGSAARALGHGHKVGVVQFLKGEFTTGEFLFFSQQPNCEYHAIGDGFTWNTQDRDSDIATAKKAYAQTEKFLQDESVDLVVLDEITYMFKYDYLPIEPFLTALRQRPKMQTVIITGRGAKPELKEIADTVSVIDDVKHAFRAGIKARPGVDW</sequence>
<dbReference type="InterPro" id="IPR025826">
    <property type="entry name" value="Co_AT_N_dom"/>
</dbReference>
<dbReference type="SUPFAM" id="SSF52540">
    <property type="entry name" value="P-loop containing nucleoside triphosphate hydrolases"/>
    <property type="match status" value="1"/>
</dbReference>
<feature type="region of interest" description="Disordered" evidence="9">
    <location>
        <begin position="1"/>
        <end position="28"/>
    </location>
</feature>
<dbReference type="UniPathway" id="UPA00148">
    <property type="reaction ID" value="UER00233"/>
</dbReference>
<keyword evidence="8" id="KW-0963">Cytoplasm</keyword>
<dbReference type="GO" id="GO:0005524">
    <property type="term" value="F:ATP binding"/>
    <property type="evidence" value="ECO:0007669"/>
    <property type="project" value="UniProtKB-UniRule"/>
</dbReference>
<proteinExistence type="inferred from homology"/>
<dbReference type="FunCoup" id="A0A6N7EX09">
    <property type="interactions" value="143"/>
</dbReference>
<dbReference type="InterPro" id="IPR003724">
    <property type="entry name" value="CblAdoTrfase_CobA"/>
</dbReference>
<feature type="domain" description="Cob(I)alamin adenosyltransferase N-terminal" evidence="10">
    <location>
        <begin position="18"/>
        <end position="39"/>
    </location>
</feature>
<keyword evidence="4 8" id="KW-0627">Porphyrin biosynthesis</keyword>
<dbReference type="PANTHER" id="PTHR46638:SF1">
    <property type="entry name" value="CORRINOID ADENOSYLTRANSFERASE"/>
    <property type="match status" value="1"/>
</dbReference>
<dbReference type="Proteomes" id="UP000471298">
    <property type="component" value="Unassembled WGS sequence"/>
</dbReference>
<dbReference type="NCBIfam" id="TIGR00708">
    <property type="entry name" value="cobA"/>
    <property type="match status" value="1"/>
</dbReference>
<dbReference type="InParanoid" id="A0A6N7EX09"/>
<evidence type="ECO:0000259" key="10">
    <source>
        <dbReference type="Pfam" id="PF12557"/>
    </source>
</evidence>
<protein>
    <recommendedName>
        <fullName evidence="3 8">Corrinoid adenosyltransferase</fullName>
        <ecNumber evidence="3 8">2.5.1.17</ecNumber>
    </recommendedName>
    <alternativeName>
        <fullName evidence="8">Cob(II)alamin adenosyltransferase</fullName>
    </alternativeName>
    <alternativeName>
        <fullName evidence="8">Cob(II)yrinic acid a,c-diamide adenosyltransferase</fullName>
    </alternativeName>
</protein>
<dbReference type="GO" id="GO:0006779">
    <property type="term" value="P:porphyrin-containing compound biosynthetic process"/>
    <property type="evidence" value="ECO:0007669"/>
    <property type="project" value="UniProtKB-UniRule"/>
</dbReference>
<feature type="compositionally biased region" description="Polar residues" evidence="9">
    <location>
        <begin position="1"/>
        <end position="18"/>
    </location>
</feature>
<keyword evidence="8" id="KW-0067">ATP-binding</keyword>
<comment type="similarity">
    <text evidence="2 8">Belongs to the Cob(I)alamin adenosyltransferase family.</text>
</comment>
<dbReference type="CDD" id="cd00561">
    <property type="entry name" value="CobA_ACA"/>
    <property type="match status" value="1"/>
</dbReference>
<evidence type="ECO:0000256" key="5">
    <source>
        <dbReference type="ARBA" id="ARBA00024929"/>
    </source>
</evidence>
<gene>
    <name evidence="11" type="primary">cobO</name>
    <name evidence="11" type="ORF">GCU85_06930</name>
</gene>
<evidence type="ECO:0000256" key="8">
    <source>
        <dbReference type="PIRNR" id="PIRNR015617"/>
    </source>
</evidence>
<comment type="function">
    <text evidence="5 8">Required for both de novo synthesis of the corrin ring for the assimilation of exogenous corrinoids. Participates in the adenosylation of a variety of incomplete and complete corrinoids.</text>
</comment>
<comment type="caution">
    <text evidence="11">The sequence shown here is derived from an EMBL/GenBank/DDBJ whole genome shotgun (WGS) entry which is preliminary data.</text>
</comment>
<accession>A0A6N7EX09</accession>
<dbReference type="InterPro" id="IPR027417">
    <property type="entry name" value="P-loop_NTPase"/>
</dbReference>
<dbReference type="EC" id="2.5.1.17" evidence="3 8"/>
<dbReference type="Pfam" id="PF12557">
    <property type="entry name" value="Co_AT_N"/>
    <property type="match status" value="1"/>
</dbReference>
<organism evidence="11 12">
    <name type="scientific">Ostreibacterium oceani</name>
    <dbReference type="NCBI Taxonomy" id="2654998"/>
    <lineage>
        <taxon>Bacteria</taxon>
        <taxon>Pseudomonadati</taxon>
        <taxon>Pseudomonadota</taxon>
        <taxon>Gammaproteobacteria</taxon>
        <taxon>Cardiobacteriales</taxon>
        <taxon>Ostreibacteriaceae</taxon>
        <taxon>Ostreibacterium</taxon>
    </lineage>
</organism>
<dbReference type="GO" id="GO:0008817">
    <property type="term" value="F:corrinoid adenosyltransferase activity"/>
    <property type="evidence" value="ECO:0007669"/>
    <property type="project" value="UniProtKB-UniRule"/>
</dbReference>
<dbReference type="EMBL" id="WHNW01000007">
    <property type="protein sequence ID" value="MPV86463.1"/>
    <property type="molecule type" value="Genomic_DNA"/>
</dbReference>
<reference evidence="11 12" key="1">
    <citation type="submission" date="2019-10" db="EMBL/GenBank/DDBJ databases">
        <title>Cardiobacteriales fam. a chemoheterotrophic member of the order Cardiobacteriales, and proposal of Cardiobacteriales fam. nov.</title>
        <authorList>
            <person name="Wang C."/>
        </authorList>
    </citation>
    <scope>NUCLEOTIDE SEQUENCE [LARGE SCALE GENOMIC DNA]</scope>
    <source>
        <strain evidence="11 12">ML27</strain>
    </source>
</reference>
<evidence type="ECO:0000256" key="7">
    <source>
        <dbReference type="ARBA" id="ARBA00048692"/>
    </source>
</evidence>
<comment type="catalytic activity">
    <reaction evidence="7 8">
        <text>2 cob(II)alamin + reduced [electron-transfer flavoprotein] + 2 ATP = 2 adenosylcob(III)alamin + 2 triphosphate + oxidized [electron-transfer flavoprotein] + 3 H(+)</text>
        <dbReference type="Rhea" id="RHEA:28671"/>
        <dbReference type="Rhea" id="RHEA-COMP:10685"/>
        <dbReference type="Rhea" id="RHEA-COMP:10686"/>
        <dbReference type="ChEBI" id="CHEBI:15378"/>
        <dbReference type="ChEBI" id="CHEBI:16304"/>
        <dbReference type="ChEBI" id="CHEBI:18036"/>
        <dbReference type="ChEBI" id="CHEBI:18408"/>
        <dbReference type="ChEBI" id="CHEBI:30616"/>
        <dbReference type="ChEBI" id="CHEBI:57692"/>
        <dbReference type="ChEBI" id="CHEBI:58307"/>
        <dbReference type="EC" id="2.5.1.17"/>
    </reaction>
</comment>
<dbReference type="NCBIfam" id="NF004637">
    <property type="entry name" value="PRK05986.1"/>
    <property type="match status" value="1"/>
</dbReference>
<keyword evidence="8 11" id="KW-0808">Transferase</keyword>
<dbReference type="Pfam" id="PF02572">
    <property type="entry name" value="CobA_CobO_BtuR"/>
    <property type="match status" value="1"/>
</dbReference>
<dbReference type="GO" id="GO:0005737">
    <property type="term" value="C:cytoplasm"/>
    <property type="evidence" value="ECO:0007669"/>
    <property type="project" value="UniProtKB-SubCell"/>
</dbReference>
<name>A0A6N7EX09_9GAMM</name>
<dbReference type="PIRSF" id="PIRSF015617">
    <property type="entry name" value="Adensltrnsf_CobA"/>
    <property type="match status" value="1"/>
</dbReference>
<dbReference type="RefSeq" id="WP_152810456.1">
    <property type="nucleotide sequence ID" value="NZ_WHNW01000007.1"/>
</dbReference>
<evidence type="ECO:0000256" key="3">
    <source>
        <dbReference type="ARBA" id="ARBA00012454"/>
    </source>
</evidence>
<evidence type="ECO:0000256" key="1">
    <source>
        <dbReference type="ARBA" id="ARBA00005121"/>
    </source>
</evidence>
<comment type="catalytic activity">
    <reaction evidence="6 8">
        <text>2 cob(II)yrinate a,c diamide + reduced [electron-transfer flavoprotein] + 2 ATP = 2 adenosylcob(III)yrinate a,c-diamide + 2 triphosphate + oxidized [electron-transfer flavoprotein] + 3 H(+)</text>
        <dbReference type="Rhea" id="RHEA:11528"/>
        <dbReference type="Rhea" id="RHEA-COMP:10685"/>
        <dbReference type="Rhea" id="RHEA-COMP:10686"/>
        <dbReference type="ChEBI" id="CHEBI:15378"/>
        <dbReference type="ChEBI" id="CHEBI:18036"/>
        <dbReference type="ChEBI" id="CHEBI:30616"/>
        <dbReference type="ChEBI" id="CHEBI:57692"/>
        <dbReference type="ChEBI" id="CHEBI:58307"/>
        <dbReference type="ChEBI" id="CHEBI:58503"/>
        <dbReference type="ChEBI" id="CHEBI:58537"/>
        <dbReference type="EC" id="2.5.1.17"/>
    </reaction>
</comment>
<evidence type="ECO:0000313" key="12">
    <source>
        <dbReference type="Proteomes" id="UP000471298"/>
    </source>
</evidence>
<comment type="subcellular location">
    <subcellularLocation>
        <location evidence="8">Cytoplasm</location>
    </subcellularLocation>
</comment>
<keyword evidence="8" id="KW-0169">Cobalamin biosynthesis</keyword>
<comment type="pathway">
    <text evidence="1 8">Cofactor biosynthesis; adenosylcobalamin biosynthesis; adenosylcobalamin from cob(II)yrinate a,c-diamide: step 2/7.</text>
</comment>
<evidence type="ECO:0000256" key="2">
    <source>
        <dbReference type="ARBA" id="ARBA00007487"/>
    </source>
</evidence>
<dbReference type="GO" id="GO:0009236">
    <property type="term" value="P:cobalamin biosynthetic process"/>
    <property type="evidence" value="ECO:0007669"/>
    <property type="project" value="UniProtKB-UniRule"/>
</dbReference>
<evidence type="ECO:0000313" key="11">
    <source>
        <dbReference type="EMBL" id="MPV86463.1"/>
    </source>
</evidence>
<evidence type="ECO:0000256" key="4">
    <source>
        <dbReference type="ARBA" id="ARBA00023244"/>
    </source>
</evidence>
<dbReference type="Gene3D" id="3.40.50.300">
    <property type="entry name" value="P-loop containing nucleotide triphosphate hydrolases"/>
    <property type="match status" value="1"/>
</dbReference>
<keyword evidence="8" id="KW-0547">Nucleotide-binding</keyword>
<evidence type="ECO:0000256" key="6">
    <source>
        <dbReference type="ARBA" id="ARBA00048555"/>
    </source>
</evidence>